<feature type="region of interest" description="Disordered" evidence="1">
    <location>
        <begin position="1"/>
        <end position="248"/>
    </location>
</feature>
<dbReference type="AlphaFoldDB" id="C1MWV6"/>
<feature type="compositionally biased region" description="Basic and acidic residues" evidence="1">
    <location>
        <begin position="234"/>
        <end position="248"/>
    </location>
</feature>
<feature type="compositionally biased region" description="Low complexity" evidence="1">
    <location>
        <begin position="60"/>
        <end position="81"/>
    </location>
</feature>
<protein>
    <submittedName>
        <fullName evidence="2">Predicted protein</fullName>
    </submittedName>
</protein>
<dbReference type="EMBL" id="GG663741">
    <property type="protein sequence ID" value="EEH55942.1"/>
    <property type="molecule type" value="Genomic_DNA"/>
</dbReference>
<proteinExistence type="predicted"/>
<dbReference type="KEGG" id="mpp:MICPUCDRAFT_59268"/>
<dbReference type="RefSeq" id="XP_003059990.1">
    <property type="nucleotide sequence ID" value="XM_003059944.1"/>
</dbReference>
<gene>
    <name evidence="2" type="ORF">MICPUCDRAFT_59268</name>
</gene>
<feature type="compositionally biased region" description="Pro residues" evidence="1">
    <location>
        <begin position="209"/>
        <end position="228"/>
    </location>
</feature>
<keyword evidence="3" id="KW-1185">Reference proteome</keyword>
<evidence type="ECO:0000313" key="3">
    <source>
        <dbReference type="Proteomes" id="UP000001876"/>
    </source>
</evidence>
<feature type="compositionally biased region" description="Polar residues" evidence="1">
    <location>
        <begin position="196"/>
        <end position="205"/>
    </location>
</feature>
<evidence type="ECO:0000256" key="1">
    <source>
        <dbReference type="SAM" id="MobiDB-lite"/>
    </source>
</evidence>
<organism evidence="3">
    <name type="scientific">Micromonas pusilla (strain CCMP1545)</name>
    <name type="common">Picoplanktonic green alga</name>
    <dbReference type="NCBI Taxonomy" id="564608"/>
    <lineage>
        <taxon>Eukaryota</taxon>
        <taxon>Viridiplantae</taxon>
        <taxon>Chlorophyta</taxon>
        <taxon>Mamiellophyceae</taxon>
        <taxon>Mamiellales</taxon>
        <taxon>Mamiellaceae</taxon>
        <taxon>Micromonas</taxon>
    </lineage>
</organism>
<feature type="compositionally biased region" description="Pro residues" evidence="1">
    <location>
        <begin position="144"/>
        <end position="154"/>
    </location>
</feature>
<name>C1MWV6_MICPC</name>
<dbReference type="OMA" id="FRYPSCE"/>
<reference evidence="2 3" key="1">
    <citation type="journal article" date="2009" name="Science">
        <title>Green evolution and dynamic adaptations revealed by genomes of the marine picoeukaryotes Micromonas.</title>
        <authorList>
            <person name="Worden A.Z."/>
            <person name="Lee J.H."/>
            <person name="Mock T."/>
            <person name="Rouze P."/>
            <person name="Simmons M.P."/>
            <person name="Aerts A.L."/>
            <person name="Allen A.E."/>
            <person name="Cuvelier M.L."/>
            <person name="Derelle E."/>
            <person name="Everett M.V."/>
            <person name="Foulon E."/>
            <person name="Grimwood J."/>
            <person name="Gundlach H."/>
            <person name="Henrissat B."/>
            <person name="Napoli C."/>
            <person name="McDonald S.M."/>
            <person name="Parker M.S."/>
            <person name="Rombauts S."/>
            <person name="Salamov A."/>
            <person name="Von Dassow P."/>
            <person name="Badger J.H."/>
            <person name="Coutinho P.M."/>
            <person name="Demir E."/>
            <person name="Dubchak I."/>
            <person name="Gentemann C."/>
            <person name="Eikrem W."/>
            <person name="Gready J.E."/>
            <person name="John U."/>
            <person name="Lanier W."/>
            <person name="Lindquist E.A."/>
            <person name="Lucas S."/>
            <person name="Mayer K.F."/>
            <person name="Moreau H."/>
            <person name="Not F."/>
            <person name="Otillar R."/>
            <person name="Panaud O."/>
            <person name="Pangilinan J."/>
            <person name="Paulsen I."/>
            <person name="Piegu B."/>
            <person name="Poliakov A."/>
            <person name="Robbens S."/>
            <person name="Schmutz J."/>
            <person name="Toulza E."/>
            <person name="Wyss T."/>
            <person name="Zelensky A."/>
            <person name="Zhou K."/>
            <person name="Armbrust E.V."/>
            <person name="Bhattacharya D."/>
            <person name="Goodenough U.W."/>
            <person name="Van de Peer Y."/>
            <person name="Grigoriev I.V."/>
        </authorList>
    </citation>
    <scope>NUCLEOTIDE SEQUENCE [LARGE SCALE GENOMIC DNA]</scope>
    <source>
        <strain evidence="2 3">CCMP1545</strain>
    </source>
</reference>
<dbReference type="STRING" id="564608.C1MWV6"/>
<feature type="compositionally biased region" description="Polar residues" evidence="1">
    <location>
        <begin position="1"/>
        <end position="13"/>
    </location>
</feature>
<accession>C1MWV6</accession>
<sequence>MTCRPSPSKSPVQSLARRRQDDALQRGGAMDISDFEFAPPCTQDDAPVARIEPRADDSARAAAAATADPTPAAARARASPPSREDARADARAPPSPPSPPMSLAYEIALDLTPAEPATRDAAPEEATRGEDALATTTTTTTTTRPPPPPPPPPRARFRYPSCEEPDGAAASPPVNREDSPVEDDDATATEVDPNPGSRSPYFQSLSPSSSPPREAPPPPPPPPAPAPAPAVVVPDDRDGIAATTERDRDVLARAARDAKDALSRGADAAREVASSGLDAFLAALERDGGAIERACADVRTRALAKRRRLADAKDRFWRMQDEIAAAFDA</sequence>
<dbReference type="GeneID" id="9685146"/>
<evidence type="ECO:0000313" key="2">
    <source>
        <dbReference type="EMBL" id="EEH55942.1"/>
    </source>
</evidence>
<feature type="compositionally biased region" description="Basic and acidic residues" evidence="1">
    <location>
        <begin position="117"/>
        <end position="131"/>
    </location>
</feature>
<dbReference type="Proteomes" id="UP000001876">
    <property type="component" value="Unassembled WGS sequence"/>
</dbReference>